<feature type="compositionally biased region" description="Low complexity" evidence="1">
    <location>
        <begin position="112"/>
        <end position="170"/>
    </location>
</feature>
<evidence type="ECO:0000256" key="2">
    <source>
        <dbReference type="SAM" id="Phobius"/>
    </source>
</evidence>
<feature type="compositionally biased region" description="Low complexity" evidence="1">
    <location>
        <begin position="52"/>
        <end position="62"/>
    </location>
</feature>
<organism evidence="3 4">
    <name type="scientific">Mycobacterium alsense</name>
    <dbReference type="NCBI Taxonomy" id="324058"/>
    <lineage>
        <taxon>Bacteria</taxon>
        <taxon>Bacillati</taxon>
        <taxon>Actinomycetota</taxon>
        <taxon>Actinomycetes</taxon>
        <taxon>Mycobacteriales</taxon>
        <taxon>Mycobacteriaceae</taxon>
        <taxon>Mycobacterium</taxon>
    </lineage>
</organism>
<keyword evidence="2" id="KW-0812">Transmembrane</keyword>
<dbReference type="AlphaFoldDB" id="A0AA41XMM7"/>
<feature type="compositionally biased region" description="Pro residues" evidence="1">
    <location>
        <begin position="177"/>
        <end position="199"/>
    </location>
</feature>
<keyword evidence="2" id="KW-1133">Transmembrane helix</keyword>
<evidence type="ECO:0000256" key="1">
    <source>
        <dbReference type="SAM" id="MobiDB-lite"/>
    </source>
</evidence>
<dbReference type="EMBL" id="JACKVH010000012">
    <property type="protein sequence ID" value="MCV7378438.1"/>
    <property type="molecule type" value="Genomic_DNA"/>
</dbReference>
<feature type="compositionally biased region" description="Polar residues" evidence="1">
    <location>
        <begin position="1"/>
        <end position="12"/>
    </location>
</feature>
<comment type="caution">
    <text evidence="3">The sequence shown here is derived from an EMBL/GenBank/DDBJ whole genome shotgun (WGS) entry which is preliminary data.</text>
</comment>
<feature type="compositionally biased region" description="Pro residues" evidence="1">
    <location>
        <begin position="37"/>
        <end position="51"/>
    </location>
</feature>
<feature type="transmembrane region" description="Helical" evidence="2">
    <location>
        <begin position="82"/>
        <end position="101"/>
    </location>
</feature>
<feature type="region of interest" description="Disordered" evidence="1">
    <location>
        <begin position="1"/>
        <end position="72"/>
    </location>
</feature>
<keyword evidence="2" id="KW-0472">Membrane</keyword>
<reference evidence="3" key="2">
    <citation type="journal article" date="2022" name="BMC Genomics">
        <title>Comparative genome analysis of mycobacteria focusing on tRNA and non-coding RNA.</title>
        <authorList>
            <person name="Behra P.R.K."/>
            <person name="Pettersson B.M.F."/>
            <person name="Ramesh M."/>
            <person name="Das S."/>
            <person name="Dasgupta S."/>
            <person name="Kirsebom L.A."/>
        </authorList>
    </citation>
    <scope>NUCLEOTIDE SEQUENCE</scope>
    <source>
        <strain evidence="3">CCUG 55640</strain>
    </source>
</reference>
<reference evidence="3" key="1">
    <citation type="submission" date="2020-07" db="EMBL/GenBank/DDBJ databases">
        <authorList>
            <person name="Pettersson B.M.F."/>
            <person name="Behra P.R.K."/>
            <person name="Ramesh M."/>
            <person name="Das S."/>
            <person name="Dasgupta S."/>
            <person name="Kirsebom L.A."/>
        </authorList>
    </citation>
    <scope>NUCLEOTIDE SEQUENCE</scope>
    <source>
        <strain evidence="3">CCUG 55640</strain>
    </source>
</reference>
<accession>A0AA41XMM7</accession>
<sequence length="199" mass="20479">MSGQESGVSTIGSVARNGPPEDFHNQQTQYADYGAPGGPPPPGGAPPPAAETPPEQVEPPEAFDAFGAEPEPTPWYRRPAGIIAWVVAVLTLLALIVYGLMQLIQGGQGTGPAPSTSSTTPATTTPTSSAPSATTTPQTTPSSEPPTSSAVEPPAQQPTQQPTQRPTQQPTHRHHLPPLPPVITIPGVPNPVTLPPGLR</sequence>
<feature type="region of interest" description="Disordered" evidence="1">
    <location>
        <begin position="107"/>
        <end position="199"/>
    </location>
</feature>
<gene>
    <name evidence="3" type="ORF">H7K38_07195</name>
</gene>
<evidence type="ECO:0000313" key="4">
    <source>
        <dbReference type="Proteomes" id="UP001141650"/>
    </source>
</evidence>
<proteinExistence type="predicted"/>
<dbReference type="Proteomes" id="UP001141650">
    <property type="component" value="Unassembled WGS sequence"/>
</dbReference>
<evidence type="ECO:0000313" key="3">
    <source>
        <dbReference type="EMBL" id="MCV7378438.1"/>
    </source>
</evidence>
<name>A0AA41XMM7_9MYCO</name>
<protein>
    <submittedName>
        <fullName evidence="3">Uncharacterized protein</fullName>
    </submittedName>
</protein>